<accession>A0A919AZS3</accession>
<sequence>MLRFRGVPAAWEVAYTDSAMGKCRTRVTLTWRASGNRVHRTRLTVQSDLATRLISDIRPGD</sequence>
<gene>
    <name evidence="1" type="ORF">GCM10018772_69000</name>
</gene>
<dbReference type="EMBL" id="BNBI01000023">
    <property type="protein sequence ID" value="GHF33573.1"/>
    <property type="molecule type" value="Genomic_DNA"/>
</dbReference>
<dbReference type="AlphaFoldDB" id="A0A919AZS3"/>
<evidence type="ECO:0000313" key="2">
    <source>
        <dbReference type="Proteomes" id="UP000630718"/>
    </source>
</evidence>
<reference evidence="1" key="1">
    <citation type="journal article" date="2014" name="Int. J. Syst. Evol. Microbiol.">
        <title>Complete genome sequence of Corynebacterium casei LMG S-19264T (=DSM 44701T), isolated from a smear-ripened cheese.</title>
        <authorList>
            <consortium name="US DOE Joint Genome Institute (JGI-PGF)"/>
            <person name="Walter F."/>
            <person name="Albersmeier A."/>
            <person name="Kalinowski J."/>
            <person name="Ruckert C."/>
        </authorList>
    </citation>
    <scope>NUCLEOTIDE SEQUENCE</scope>
    <source>
        <strain evidence="1">JCM 4477</strain>
    </source>
</reference>
<evidence type="ECO:0000313" key="1">
    <source>
        <dbReference type="EMBL" id="GHF33573.1"/>
    </source>
</evidence>
<name>A0A919AZS3_9ACTN</name>
<reference evidence="1" key="2">
    <citation type="submission" date="2020-09" db="EMBL/GenBank/DDBJ databases">
        <authorList>
            <person name="Sun Q."/>
            <person name="Ohkuma M."/>
        </authorList>
    </citation>
    <scope>NUCLEOTIDE SEQUENCE</scope>
    <source>
        <strain evidence="1">JCM 4477</strain>
    </source>
</reference>
<proteinExistence type="predicted"/>
<comment type="caution">
    <text evidence="1">The sequence shown here is derived from an EMBL/GenBank/DDBJ whole genome shotgun (WGS) entry which is preliminary data.</text>
</comment>
<dbReference type="Proteomes" id="UP000630718">
    <property type="component" value="Unassembled WGS sequence"/>
</dbReference>
<organism evidence="1 2">
    <name type="scientific">Streptomyces fumanus</name>
    <dbReference type="NCBI Taxonomy" id="67302"/>
    <lineage>
        <taxon>Bacteria</taxon>
        <taxon>Bacillati</taxon>
        <taxon>Actinomycetota</taxon>
        <taxon>Actinomycetes</taxon>
        <taxon>Kitasatosporales</taxon>
        <taxon>Streptomycetaceae</taxon>
        <taxon>Streptomyces</taxon>
    </lineage>
</organism>
<keyword evidence="2" id="KW-1185">Reference proteome</keyword>
<protein>
    <submittedName>
        <fullName evidence="1">Uncharacterized protein</fullName>
    </submittedName>
</protein>